<dbReference type="InterPro" id="IPR001915">
    <property type="entry name" value="Peptidase_M48"/>
</dbReference>
<proteinExistence type="inferred from homology"/>
<reference evidence="9 10" key="1">
    <citation type="submission" date="2016-01" db="EMBL/GenBank/DDBJ databases">
        <title>High potential of lignocellulose degradation of a new Verrucomicrobia species.</title>
        <authorList>
            <person name="Wang Y."/>
            <person name="Shi Y."/>
            <person name="Qiu Z."/>
            <person name="Liu S."/>
            <person name="Yang H."/>
        </authorList>
    </citation>
    <scope>NUCLEOTIDE SEQUENCE [LARGE SCALE GENOMIC DNA]</scope>
    <source>
        <strain evidence="9 10">TSB47</strain>
    </source>
</reference>
<keyword evidence="3 6" id="KW-0378">Hydrolase</keyword>
<accession>A0A178IJL0</accession>
<organism evidence="9 10">
    <name type="scientific">Termitidicoccus mucosus</name>
    <dbReference type="NCBI Taxonomy" id="1184151"/>
    <lineage>
        <taxon>Bacteria</taxon>
        <taxon>Pseudomonadati</taxon>
        <taxon>Verrucomicrobiota</taxon>
        <taxon>Opitutia</taxon>
        <taxon>Opitutales</taxon>
        <taxon>Opitutaceae</taxon>
        <taxon>Termitidicoccus</taxon>
    </lineage>
</organism>
<dbReference type="GO" id="GO:0004222">
    <property type="term" value="F:metalloendopeptidase activity"/>
    <property type="evidence" value="ECO:0007669"/>
    <property type="project" value="InterPro"/>
</dbReference>
<dbReference type="PANTHER" id="PTHR22726:SF1">
    <property type="entry name" value="METALLOENDOPEPTIDASE OMA1, MITOCHONDRIAL"/>
    <property type="match status" value="1"/>
</dbReference>
<evidence type="ECO:0000259" key="8">
    <source>
        <dbReference type="Pfam" id="PF01435"/>
    </source>
</evidence>
<dbReference type="EMBL" id="LRRQ01000099">
    <property type="protein sequence ID" value="OAM89369.1"/>
    <property type="molecule type" value="Genomic_DNA"/>
</dbReference>
<comment type="caution">
    <text evidence="9">The sequence shown here is derived from an EMBL/GenBank/DDBJ whole genome shotgun (WGS) entry which is preliminary data.</text>
</comment>
<keyword evidence="5 6" id="KW-0482">Metalloprotease</keyword>
<evidence type="ECO:0000313" key="10">
    <source>
        <dbReference type="Proteomes" id="UP000078486"/>
    </source>
</evidence>
<evidence type="ECO:0000256" key="2">
    <source>
        <dbReference type="ARBA" id="ARBA00022723"/>
    </source>
</evidence>
<feature type="chain" id="PRO_5008088936" description="Peptidase M48 domain-containing protein" evidence="7">
    <location>
        <begin position="30"/>
        <end position="278"/>
    </location>
</feature>
<dbReference type="OrthoDB" id="9810445at2"/>
<evidence type="ECO:0000256" key="4">
    <source>
        <dbReference type="ARBA" id="ARBA00022833"/>
    </source>
</evidence>
<keyword evidence="1 6" id="KW-0645">Protease</keyword>
<evidence type="ECO:0000256" key="6">
    <source>
        <dbReference type="RuleBase" id="RU003983"/>
    </source>
</evidence>
<dbReference type="AlphaFoldDB" id="A0A178IJL0"/>
<dbReference type="GO" id="GO:0051603">
    <property type="term" value="P:proteolysis involved in protein catabolic process"/>
    <property type="evidence" value="ECO:0007669"/>
    <property type="project" value="TreeGrafter"/>
</dbReference>
<keyword evidence="10" id="KW-1185">Reference proteome</keyword>
<comment type="similarity">
    <text evidence="6">Belongs to the peptidase M48 family.</text>
</comment>
<evidence type="ECO:0000256" key="1">
    <source>
        <dbReference type="ARBA" id="ARBA00022670"/>
    </source>
</evidence>
<evidence type="ECO:0000256" key="3">
    <source>
        <dbReference type="ARBA" id="ARBA00022801"/>
    </source>
</evidence>
<evidence type="ECO:0000313" key="9">
    <source>
        <dbReference type="EMBL" id="OAM89369.1"/>
    </source>
</evidence>
<dbReference type="PANTHER" id="PTHR22726">
    <property type="entry name" value="METALLOENDOPEPTIDASE OMA1"/>
    <property type="match status" value="1"/>
</dbReference>
<name>A0A178IJL0_9BACT</name>
<protein>
    <recommendedName>
        <fullName evidence="8">Peptidase M48 domain-containing protein</fullName>
    </recommendedName>
</protein>
<evidence type="ECO:0000256" key="7">
    <source>
        <dbReference type="SAM" id="SignalP"/>
    </source>
</evidence>
<comment type="cofactor">
    <cofactor evidence="6">
        <name>Zn(2+)</name>
        <dbReference type="ChEBI" id="CHEBI:29105"/>
    </cofactor>
    <text evidence="6">Binds 1 zinc ion per subunit.</text>
</comment>
<keyword evidence="4 6" id="KW-0862">Zinc</keyword>
<dbReference type="Gene3D" id="3.30.2010.10">
    <property type="entry name" value="Metalloproteases ('zincins'), catalytic domain"/>
    <property type="match status" value="1"/>
</dbReference>
<keyword evidence="7" id="KW-0732">Signal</keyword>
<feature type="signal peptide" evidence="7">
    <location>
        <begin position="1"/>
        <end position="29"/>
    </location>
</feature>
<gene>
    <name evidence="9" type="ORF">AW736_14050</name>
</gene>
<keyword evidence="2" id="KW-0479">Metal-binding</keyword>
<dbReference type="Proteomes" id="UP000078486">
    <property type="component" value="Unassembled WGS sequence"/>
</dbReference>
<evidence type="ECO:0000256" key="5">
    <source>
        <dbReference type="ARBA" id="ARBA00023049"/>
    </source>
</evidence>
<dbReference type="GO" id="GO:0016020">
    <property type="term" value="C:membrane"/>
    <property type="evidence" value="ECO:0007669"/>
    <property type="project" value="TreeGrafter"/>
</dbReference>
<dbReference type="GO" id="GO:0046872">
    <property type="term" value="F:metal ion binding"/>
    <property type="evidence" value="ECO:0007669"/>
    <property type="project" value="UniProtKB-KW"/>
</dbReference>
<dbReference type="STRING" id="1184151.AW736_14050"/>
<dbReference type="RefSeq" id="WP_068770818.1">
    <property type="nucleotide sequence ID" value="NZ_CP109796.1"/>
</dbReference>
<dbReference type="Pfam" id="PF01435">
    <property type="entry name" value="Peptidase_M48"/>
    <property type="match status" value="1"/>
</dbReference>
<feature type="domain" description="Peptidase M48" evidence="8">
    <location>
        <begin position="99"/>
        <end position="276"/>
    </location>
</feature>
<sequence>MKPRFFKTHIRAIAAGAVIALASAGIARAGLLDKIRDAGGALQKAKDTTQKAATVTKKTKRVADGVRGFPLEQEIALGEAVSLEITARFGGVWRDEEATRRVNLLGKALARYCDRQELGWVFGLLDSDTINAYSAPGGRVFITRGLYKLAGADDELAGILAHEITHITRRHALASLRRGELLAASLDLAGEAVADLKAFGDDIQTVTSALFEKGLDPASEFDADAGAVTLCEVTGFRPGGLRAALEAVAAATAGDARKPSDIFGTHPPIATRITRLPE</sequence>
<dbReference type="InterPro" id="IPR051156">
    <property type="entry name" value="Mito/Outer_Membr_Metalloprot"/>
</dbReference>